<evidence type="ECO:0000313" key="7">
    <source>
        <dbReference type="Ensembl" id="ENSSTUP00000086571.1"/>
    </source>
</evidence>
<organism evidence="7 8">
    <name type="scientific">Salmo trutta</name>
    <name type="common">Brown trout</name>
    <dbReference type="NCBI Taxonomy" id="8032"/>
    <lineage>
        <taxon>Eukaryota</taxon>
        <taxon>Metazoa</taxon>
        <taxon>Chordata</taxon>
        <taxon>Craniata</taxon>
        <taxon>Vertebrata</taxon>
        <taxon>Euteleostomi</taxon>
        <taxon>Actinopterygii</taxon>
        <taxon>Neopterygii</taxon>
        <taxon>Teleostei</taxon>
        <taxon>Protacanthopterygii</taxon>
        <taxon>Salmoniformes</taxon>
        <taxon>Salmonidae</taxon>
        <taxon>Salmoninae</taxon>
        <taxon>Salmo</taxon>
    </lineage>
</organism>
<keyword evidence="8" id="KW-1185">Reference proteome</keyword>
<dbReference type="Gene3D" id="2.60.40.10">
    <property type="entry name" value="Immunoglobulins"/>
    <property type="match status" value="1"/>
</dbReference>
<name>A0A674CTQ7_SALTR</name>
<evidence type="ECO:0000313" key="8">
    <source>
        <dbReference type="Proteomes" id="UP000472277"/>
    </source>
</evidence>
<dbReference type="Proteomes" id="UP000472277">
    <property type="component" value="Chromosome 21"/>
</dbReference>
<sequence length="159" mass="18077">MVTLHFPIAILLTLLHQAEPRVETSVFVLKGQDVRLNVQTNVTLQYVDVLYWKFNRSDNVVKYPPKVTFERYQGRVEFSEGNLSLLLKNLQEGDSGLYDAVVSGNKDSNVAAYLIKVQVRVMPPVLTVDSNSTINDTCTCTHNKLDYMLYKLHSRPDCP</sequence>
<proteinExistence type="predicted"/>
<dbReference type="InterPro" id="IPR013783">
    <property type="entry name" value="Ig-like_fold"/>
</dbReference>
<dbReference type="Pfam" id="PF07686">
    <property type="entry name" value="V-set"/>
    <property type="match status" value="1"/>
</dbReference>
<reference evidence="7" key="2">
    <citation type="submission" date="2025-09" db="UniProtKB">
        <authorList>
            <consortium name="Ensembl"/>
        </authorList>
    </citation>
    <scope>IDENTIFICATION</scope>
</reference>
<protein>
    <recommendedName>
        <fullName evidence="6">Immunoglobulin V-set domain-containing protein</fullName>
    </recommendedName>
</protein>
<evidence type="ECO:0000256" key="3">
    <source>
        <dbReference type="ARBA" id="ARBA00023136"/>
    </source>
</evidence>
<accession>A0A674CTQ7</accession>
<dbReference type="InterPro" id="IPR013106">
    <property type="entry name" value="Ig_V-set"/>
</dbReference>
<dbReference type="GO" id="GO:0016020">
    <property type="term" value="C:membrane"/>
    <property type="evidence" value="ECO:0007669"/>
    <property type="project" value="UniProtKB-SubCell"/>
</dbReference>
<evidence type="ECO:0000256" key="1">
    <source>
        <dbReference type="ARBA" id="ARBA00004370"/>
    </source>
</evidence>
<feature type="domain" description="Immunoglobulin V-set" evidence="6">
    <location>
        <begin position="23"/>
        <end position="111"/>
    </location>
</feature>
<comment type="subcellular location">
    <subcellularLocation>
        <location evidence="1">Membrane</location>
    </subcellularLocation>
</comment>
<dbReference type="GeneTree" id="ENSGT00990000205031"/>
<dbReference type="PANTHER" id="PTHR12080">
    <property type="entry name" value="SIGNALING LYMPHOCYTIC ACTIVATION MOLECULE"/>
    <property type="match status" value="1"/>
</dbReference>
<keyword evidence="2 5" id="KW-0732">Signal</keyword>
<keyword evidence="4" id="KW-0325">Glycoprotein</keyword>
<reference evidence="7" key="1">
    <citation type="submission" date="2025-08" db="UniProtKB">
        <authorList>
            <consortium name="Ensembl"/>
        </authorList>
    </citation>
    <scope>IDENTIFICATION</scope>
</reference>
<evidence type="ECO:0000256" key="5">
    <source>
        <dbReference type="SAM" id="SignalP"/>
    </source>
</evidence>
<keyword evidence="3" id="KW-0472">Membrane</keyword>
<evidence type="ECO:0000256" key="2">
    <source>
        <dbReference type="ARBA" id="ARBA00022729"/>
    </source>
</evidence>
<evidence type="ECO:0000256" key="4">
    <source>
        <dbReference type="ARBA" id="ARBA00023180"/>
    </source>
</evidence>
<dbReference type="AlphaFoldDB" id="A0A674CTQ7"/>
<feature type="chain" id="PRO_5025612009" description="Immunoglobulin V-set domain-containing protein" evidence="5">
    <location>
        <begin position="21"/>
        <end position="159"/>
    </location>
</feature>
<dbReference type="PANTHER" id="PTHR12080:SF56">
    <property type="entry name" value="NATURAL KILLER CELL RECEPTOR 2B4"/>
    <property type="match status" value="1"/>
</dbReference>
<dbReference type="Ensembl" id="ENSSTUT00000092149.1">
    <property type="protein sequence ID" value="ENSSTUP00000086571.1"/>
    <property type="gene ID" value="ENSSTUG00000038128.1"/>
</dbReference>
<dbReference type="InterPro" id="IPR036179">
    <property type="entry name" value="Ig-like_dom_sf"/>
</dbReference>
<feature type="signal peptide" evidence="5">
    <location>
        <begin position="1"/>
        <end position="20"/>
    </location>
</feature>
<dbReference type="SUPFAM" id="SSF48726">
    <property type="entry name" value="Immunoglobulin"/>
    <property type="match status" value="1"/>
</dbReference>
<dbReference type="InParanoid" id="A0A674CTQ7"/>
<dbReference type="OMA" id="TCTCTHN"/>
<evidence type="ECO:0000259" key="6">
    <source>
        <dbReference type="Pfam" id="PF07686"/>
    </source>
</evidence>
<dbReference type="InterPro" id="IPR015631">
    <property type="entry name" value="CD2/SLAM_rcpt"/>
</dbReference>